<dbReference type="STRING" id="1286171.EAL2_c21940"/>
<dbReference type="Proteomes" id="UP000019591">
    <property type="component" value="Chromosome"/>
</dbReference>
<evidence type="ECO:0000256" key="2">
    <source>
        <dbReference type="SAM" id="MobiDB-lite"/>
    </source>
</evidence>
<dbReference type="PANTHER" id="PTHR37293:SF5">
    <property type="entry name" value="DNA REPLICATION PROTEIN"/>
    <property type="match status" value="1"/>
</dbReference>
<gene>
    <name evidence="4" type="ORF">EAL2_c21940</name>
</gene>
<dbReference type="eggNOG" id="COG3935">
    <property type="taxonomic scope" value="Bacteria"/>
</dbReference>
<dbReference type="AlphaFoldDB" id="W8T984"/>
<dbReference type="RefSeq" id="WP_025436396.1">
    <property type="nucleotide sequence ID" value="NZ_CP007452.1"/>
</dbReference>
<name>W8T984_PEPAC</name>
<dbReference type="PANTHER" id="PTHR37293">
    <property type="entry name" value="PHAGE REPLICATION PROTEIN-RELATED"/>
    <property type="match status" value="1"/>
</dbReference>
<feature type="domain" description="DnaB/C C-terminal" evidence="3">
    <location>
        <begin position="228"/>
        <end position="298"/>
    </location>
</feature>
<comment type="similarity">
    <text evidence="1">Belongs to the DnaB/DnaD family.</text>
</comment>
<dbReference type="InterPro" id="IPR053162">
    <property type="entry name" value="DnaD"/>
</dbReference>
<keyword evidence="5" id="KW-1185">Reference proteome</keyword>
<dbReference type="Gene3D" id="1.10.10.630">
    <property type="entry name" value="DnaD domain-like"/>
    <property type="match status" value="2"/>
</dbReference>
<evidence type="ECO:0000313" key="5">
    <source>
        <dbReference type="Proteomes" id="UP000019591"/>
    </source>
</evidence>
<dbReference type="EMBL" id="CP007452">
    <property type="protein sequence ID" value="AHM57475.1"/>
    <property type="molecule type" value="Genomic_DNA"/>
</dbReference>
<accession>W8T984</accession>
<evidence type="ECO:0000313" key="4">
    <source>
        <dbReference type="EMBL" id="AHM57475.1"/>
    </source>
</evidence>
<proteinExistence type="inferred from homology"/>
<sequence>MFYKEKSDISFGQTPIDNIFIDIFMPMSNGAFVMVYILGYRYACQLGELENPPGNIMIARNLGIPLSDVLGAWNFWEERGLIKKHPNSSSDESDYSVEFMDLKKLYLEKIMPGAQKPKSERIGVDDLILLNENESIQSMFNFINETISRELVPNEKRKILEVMEKYNMTCDVVKMAYTQAVSKKGIKNISYVESILRNWYDLKITNIQQLEEHLGRQSDKLSLYREVFKALGFARTPSAEEKKVMDFWADNMQFDIKLILKACSRSKNTSNPSIAYINGILKNWHEKGIATVEDAEREIEARAKKQQPAGRQKSADRPATNPYKTKFHFEDERSSKYTQDELEKMILESQKKKFK</sequence>
<dbReference type="HOGENOM" id="CLU_050990_1_0_9"/>
<dbReference type="PATRIC" id="fig|1286171.3.peg.2143"/>
<dbReference type="SUPFAM" id="SSF158499">
    <property type="entry name" value="DnaD domain-like"/>
    <property type="match status" value="2"/>
</dbReference>
<feature type="domain" description="DnaB/C C-terminal" evidence="3">
    <location>
        <begin position="140"/>
        <end position="213"/>
    </location>
</feature>
<evidence type="ECO:0000256" key="1">
    <source>
        <dbReference type="ARBA" id="ARBA00093462"/>
    </source>
</evidence>
<evidence type="ECO:0000259" key="3">
    <source>
        <dbReference type="Pfam" id="PF07261"/>
    </source>
</evidence>
<dbReference type="InterPro" id="IPR006343">
    <property type="entry name" value="DnaB/C_C"/>
</dbReference>
<dbReference type="InterPro" id="IPR034829">
    <property type="entry name" value="DnaD-like_sf"/>
</dbReference>
<dbReference type="InterPro" id="IPR017019">
    <property type="entry name" value="DNA_replication_prd_bac"/>
</dbReference>
<dbReference type="KEGG" id="eac:EAL2_c21940"/>
<feature type="region of interest" description="Disordered" evidence="2">
    <location>
        <begin position="299"/>
        <end position="336"/>
    </location>
</feature>
<feature type="compositionally biased region" description="Basic and acidic residues" evidence="2">
    <location>
        <begin position="327"/>
        <end position="336"/>
    </location>
</feature>
<reference evidence="4 5" key="1">
    <citation type="journal article" date="2014" name="Genome Announc.">
        <title>Complete Genome Sequence of Amino Acid-Utilizing Eubacterium acidaminophilum al-2 (DSM 3953).</title>
        <authorList>
            <person name="Poehlein A."/>
            <person name="Andreesen J.R."/>
            <person name="Daniel R."/>
        </authorList>
    </citation>
    <scope>NUCLEOTIDE SEQUENCE [LARGE SCALE GENOMIC DNA]</scope>
    <source>
        <strain evidence="4 5">DSM 3953</strain>
    </source>
</reference>
<dbReference type="NCBIfam" id="TIGR01446">
    <property type="entry name" value="DnaD_dom"/>
    <property type="match status" value="2"/>
</dbReference>
<organism evidence="4 5">
    <name type="scientific">Peptoclostridium acidaminophilum DSM 3953</name>
    <dbReference type="NCBI Taxonomy" id="1286171"/>
    <lineage>
        <taxon>Bacteria</taxon>
        <taxon>Bacillati</taxon>
        <taxon>Bacillota</taxon>
        <taxon>Clostridia</taxon>
        <taxon>Peptostreptococcales</taxon>
        <taxon>Peptoclostridiaceae</taxon>
        <taxon>Peptoclostridium</taxon>
    </lineage>
</organism>
<protein>
    <recommendedName>
        <fullName evidence="3">DnaB/C C-terminal domain-containing protein</fullName>
    </recommendedName>
</protein>
<dbReference type="PIRSF" id="PIRSF033722">
    <property type="entry name" value="DnaD_CA_C3587_prd"/>
    <property type="match status" value="1"/>
</dbReference>
<dbReference type="Pfam" id="PF07261">
    <property type="entry name" value="DnaB_2"/>
    <property type="match status" value="2"/>
</dbReference>